<accession>A0A0N4VX98</accession>
<reference evidence="4" key="1">
    <citation type="submission" date="2017-02" db="UniProtKB">
        <authorList>
            <consortium name="WormBaseParasite"/>
        </authorList>
    </citation>
    <scope>IDENTIFICATION</scope>
</reference>
<evidence type="ECO:0000313" key="4">
    <source>
        <dbReference type="WBParaSite" id="HPLM_0000191801-mRNA-1"/>
    </source>
</evidence>
<proteinExistence type="predicted"/>
<protein>
    <submittedName>
        <fullName evidence="4">Elongation of very long chain fatty acids protein</fullName>
    </submittedName>
</protein>
<keyword evidence="3" id="KW-1185">Reference proteome</keyword>
<reference evidence="2 3" key="2">
    <citation type="submission" date="2018-11" db="EMBL/GenBank/DDBJ databases">
        <authorList>
            <consortium name="Pathogen Informatics"/>
        </authorList>
    </citation>
    <scope>NUCLEOTIDE SEQUENCE [LARGE SCALE GENOMIC DNA]</scope>
    <source>
        <strain evidence="2 3">MHpl1</strain>
    </source>
</reference>
<keyword evidence="1" id="KW-0812">Transmembrane</keyword>
<gene>
    <name evidence="2" type="ORF">HPLM_LOCUS1916</name>
</gene>
<dbReference type="WBParaSite" id="HPLM_0000191801-mRNA-1">
    <property type="protein sequence ID" value="HPLM_0000191801-mRNA-1"/>
    <property type="gene ID" value="HPLM_0000191801"/>
</dbReference>
<evidence type="ECO:0000313" key="3">
    <source>
        <dbReference type="Proteomes" id="UP000268014"/>
    </source>
</evidence>
<keyword evidence="1" id="KW-1133">Transmembrane helix</keyword>
<dbReference type="AlphaFoldDB" id="A0A0N4VX98"/>
<feature type="transmembrane region" description="Helical" evidence="1">
    <location>
        <begin position="33"/>
        <end position="54"/>
    </location>
</feature>
<organism evidence="4">
    <name type="scientific">Haemonchus placei</name>
    <name type="common">Barber's pole worm</name>
    <dbReference type="NCBI Taxonomy" id="6290"/>
    <lineage>
        <taxon>Eukaryota</taxon>
        <taxon>Metazoa</taxon>
        <taxon>Ecdysozoa</taxon>
        <taxon>Nematoda</taxon>
        <taxon>Chromadorea</taxon>
        <taxon>Rhabditida</taxon>
        <taxon>Rhabditina</taxon>
        <taxon>Rhabditomorpha</taxon>
        <taxon>Strongyloidea</taxon>
        <taxon>Trichostrongylidae</taxon>
        <taxon>Haemonchus</taxon>
    </lineage>
</organism>
<dbReference type="Proteomes" id="UP000268014">
    <property type="component" value="Unassembled WGS sequence"/>
</dbReference>
<evidence type="ECO:0000313" key="2">
    <source>
        <dbReference type="EMBL" id="VDO11986.1"/>
    </source>
</evidence>
<dbReference type="EMBL" id="UZAF01003063">
    <property type="protein sequence ID" value="VDO11986.1"/>
    <property type="molecule type" value="Genomic_DNA"/>
</dbReference>
<keyword evidence="1" id="KW-0472">Membrane</keyword>
<sequence length="60" mass="7437">MDVVYLFTWILLWLMLTLKREWSFNVAHKVHQMYALQVQFAYSFVVAYFAHVLFKYWQSQ</sequence>
<dbReference type="OrthoDB" id="10033661at2759"/>
<evidence type="ECO:0000256" key="1">
    <source>
        <dbReference type="SAM" id="Phobius"/>
    </source>
</evidence>
<name>A0A0N4VX98_HAEPC</name>